<name>A0A8K0AII1_BRALA</name>
<dbReference type="Gene3D" id="2.60.120.740">
    <property type="match status" value="1"/>
</dbReference>
<feature type="chain" id="PRO_5035419804" evidence="1">
    <location>
        <begin position="23"/>
        <end position="338"/>
    </location>
</feature>
<evidence type="ECO:0000313" key="3">
    <source>
        <dbReference type="EMBL" id="CAH1274712.1"/>
    </source>
</evidence>
<reference evidence="3" key="1">
    <citation type="submission" date="2022-01" db="EMBL/GenBank/DDBJ databases">
        <authorList>
            <person name="Braso-Vives M."/>
        </authorList>
    </citation>
    <scope>NUCLEOTIDE SEQUENCE</scope>
</reference>
<accession>A0A8K0AII1</accession>
<gene>
    <name evidence="3" type="primary">ADGRL2</name>
    <name evidence="3" type="ORF">BLAG_LOCUS25649</name>
</gene>
<dbReference type="InterPro" id="IPR000922">
    <property type="entry name" value="Lectin_gal-bd_dom"/>
</dbReference>
<dbReference type="InterPro" id="IPR043159">
    <property type="entry name" value="Lectin_gal-bd_sf"/>
</dbReference>
<keyword evidence="1" id="KW-0732">Signal</keyword>
<keyword evidence="4" id="KW-1185">Reference proteome</keyword>
<evidence type="ECO:0000256" key="1">
    <source>
        <dbReference type="SAM" id="SignalP"/>
    </source>
</evidence>
<feature type="signal peptide" evidence="1">
    <location>
        <begin position="1"/>
        <end position="22"/>
    </location>
</feature>
<dbReference type="Proteomes" id="UP000838412">
    <property type="component" value="Chromosome 9"/>
</dbReference>
<evidence type="ECO:0000259" key="2">
    <source>
        <dbReference type="PROSITE" id="PS50228"/>
    </source>
</evidence>
<organism evidence="3 4">
    <name type="scientific">Branchiostoma lanceolatum</name>
    <name type="common">Common lancelet</name>
    <name type="synonym">Amphioxus lanceolatum</name>
    <dbReference type="NCBI Taxonomy" id="7740"/>
    <lineage>
        <taxon>Eukaryota</taxon>
        <taxon>Metazoa</taxon>
        <taxon>Chordata</taxon>
        <taxon>Cephalochordata</taxon>
        <taxon>Leptocardii</taxon>
        <taxon>Amphioxiformes</taxon>
        <taxon>Branchiostomatidae</taxon>
        <taxon>Branchiostoma</taxon>
    </lineage>
</organism>
<dbReference type="PROSITE" id="PS50228">
    <property type="entry name" value="SUEL_LECTIN"/>
    <property type="match status" value="1"/>
</dbReference>
<evidence type="ECO:0000313" key="4">
    <source>
        <dbReference type="Proteomes" id="UP000838412"/>
    </source>
</evidence>
<dbReference type="Pfam" id="PF02140">
    <property type="entry name" value="SUEL_Lectin"/>
    <property type="match status" value="1"/>
</dbReference>
<protein>
    <submittedName>
        <fullName evidence="3">ADGRL2 protein</fullName>
    </submittedName>
</protein>
<dbReference type="PANTHER" id="PTHR46780">
    <property type="entry name" value="PROTEIN EVA-1"/>
    <property type="match status" value="1"/>
</dbReference>
<proteinExistence type="predicted"/>
<dbReference type="AlphaFoldDB" id="A0A8K0AII1"/>
<dbReference type="GO" id="GO:0030246">
    <property type="term" value="F:carbohydrate binding"/>
    <property type="evidence" value="ECO:0007669"/>
    <property type="project" value="InterPro"/>
</dbReference>
<sequence length="338" mass="37174">MKFYHSVFLLLLVSALLLESDSRLHRRTVEGKVIVASYIQSKPDAPNVIRTWVREPKLVKSCNDIKLYGQMNTKGEATIAKDGFFMINVYGNVTYTPVYCDMESDPKAGWTLLVTSRSMAGWNKDNILSHNEGTPTLNADYSILGKADQIKMGTSANVVQYRLEAGSPGHWGGVWEAPVDYSFTHNMNDQTNVTLVAKFGDWDYGPRSIGQRMPWIVEDPTLPAVLTTAERPDQDWYGTIVGSDLGLPAFQGTNAPWIQNLTEAPGAIWYWMRELAATDCEAAGSLQIVKSACDGLTSCTVQADNGLFGDPCRGVRKYLEITYNCVGPARSPGSPGEG</sequence>
<feature type="domain" description="SUEL-type lectin" evidence="2">
    <location>
        <begin position="279"/>
        <end position="326"/>
    </location>
</feature>
<dbReference type="EMBL" id="OV696694">
    <property type="protein sequence ID" value="CAH1274712.1"/>
    <property type="molecule type" value="Genomic_DNA"/>
</dbReference>
<dbReference type="OrthoDB" id="5971203at2759"/>